<evidence type="ECO:0000313" key="5">
    <source>
        <dbReference type="Proteomes" id="UP000266744"/>
    </source>
</evidence>
<accession>A0ABM6BJX1</accession>
<name>A0ABM6BJX1_YERET</name>
<proteinExistence type="predicted"/>
<organism evidence="4 5">
    <name type="scientific">Yersinia entomophaga</name>
    <dbReference type="NCBI Taxonomy" id="935293"/>
    <lineage>
        <taxon>Bacteria</taxon>
        <taxon>Pseudomonadati</taxon>
        <taxon>Pseudomonadota</taxon>
        <taxon>Gammaproteobacteria</taxon>
        <taxon>Enterobacterales</taxon>
        <taxon>Yersiniaceae</taxon>
        <taxon>Yersinia</taxon>
    </lineage>
</organism>
<reference evidence="4 5" key="1">
    <citation type="journal article" date="2016" name="Toxins">
        <title>The Draft Genome Sequence of the Yersinia entomophaga Entomopathogenic Type Strain MH96T.</title>
        <authorList>
            <person name="Hurst M.R."/>
            <person name="Beattie A."/>
            <person name="Altermann E."/>
            <person name="Moraga R.M."/>
            <person name="Harper L.A."/>
            <person name="Calder J."/>
            <person name="Laugraud A."/>
        </authorList>
    </citation>
    <scope>NUCLEOTIDE SEQUENCE [LARGE SCALE GENOMIC DNA]</scope>
    <source>
        <strain evidence="4 5">MH96</strain>
    </source>
</reference>
<dbReference type="SUPFAM" id="SSF55729">
    <property type="entry name" value="Acyl-CoA N-acyltransferases (Nat)"/>
    <property type="match status" value="1"/>
</dbReference>
<evidence type="ECO:0000256" key="2">
    <source>
        <dbReference type="ARBA" id="ARBA00023315"/>
    </source>
</evidence>
<dbReference type="RefSeq" id="WP_084414302.1">
    <property type="nucleotide sequence ID" value="NZ_CP010029.1"/>
</dbReference>
<keyword evidence="5" id="KW-1185">Reference proteome</keyword>
<gene>
    <name evidence="4" type="ORF">PL78_06945</name>
</gene>
<dbReference type="EMBL" id="CP010029">
    <property type="protein sequence ID" value="ANI29568.1"/>
    <property type="molecule type" value="Genomic_DNA"/>
</dbReference>
<evidence type="ECO:0000313" key="4">
    <source>
        <dbReference type="EMBL" id="ANI29568.1"/>
    </source>
</evidence>
<feature type="domain" description="N-acetyltransferase" evidence="3">
    <location>
        <begin position="1"/>
        <end position="173"/>
    </location>
</feature>
<dbReference type="InterPro" id="IPR000182">
    <property type="entry name" value="GNAT_dom"/>
</dbReference>
<keyword evidence="1" id="KW-0808">Transferase</keyword>
<dbReference type="InterPro" id="IPR050832">
    <property type="entry name" value="Bact_Acetyltransf"/>
</dbReference>
<dbReference type="InterPro" id="IPR016181">
    <property type="entry name" value="Acyl_CoA_acyltransferase"/>
</dbReference>
<evidence type="ECO:0000256" key="1">
    <source>
        <dbReference type="ARBA" id="ARBA00022679"/>
    </source>
</evidence>
<evidence type="ECO:0000259" key="3">
    <source>
        <dbReference type="PROSITE" id="PS51186"/>
    </source>
</evidence>
<dbReference type="PROSITE" id="PS51186">
    <property type="entry name" value="GNAT"/>
    <property type="match status" value="1"/>
</dbReference>
<sequence>MKIVLLNAATLPIYRNELALLLIDAVTHGASIGYSSQHLPAEEAEQYFHSLRPAIATRELMLWIARDESGVIGTVQLSLCQKDNGLNRAEVQKLLVHSRCRRVGIGQKLMHEVEETAYQLHRGLLYLDTQTGSSAESFYKAQGYRCIGEIPDYACTPSGSYHPTSIYYKRLFAANQSYSSIVGQIAHPSGVKNIHGAINSLN</sequence>
<dbReference type="Gene3D" id="3.40.630.30">
    <property type="match status" value="1"/>
</dbReference>
<dbReference type="Pfam" id="PF13508">
    <property type="entry name" value="Acetyltransf_7"/>
    <property type="match status" value="1"/>
</dbReference>
<dbReference type="CDD" id="cd04301">
    <property type="entry name" value="NAT_SF"/>
    <property type="match status" value="1"/>
</dbReference>
<dbReference type="PANTHER" id="PTHR43877">
    <property type="entry name" value="AMINOALKYLPHOSPHONATE N-ACETYLTRANSFERASE-RELATED-RELATED"/>
    <property type="match status" value="1"/>
</dbReference>
<protein>
    <recommendedName>
        <fullName evidence="3">N-acetyltransferase domain-containing protein</fullName>
    </recommendedName>
</protein>
<keyword evidence="2" id="KW-0012">Acyltransferase</keyword>
<dbReference type="Proteomes" id="UP000266744">
    <property type="component" value="Chromosome"/>
</dbReference>